<dbReference type="OrthoDB" id="344987at2"/>
<feature type="domain" description="DUF8201" evidence="2">
    <location>
        <begin position="1"/>
        <end position="445"/>
    </location>
</feature>
<feature type="transmembrane region" description="Helical" evidence="1">
    <location>
        <begin position="67"/>
        <end position="84"/>
    </location>
</feature>
<feature type="transmembrane region" description="Helical" evidence="1">
    <location>
        <begin position="153"/>
        <end position="173"/>
    </location>
</feature>
<keyword evidence="1" id="KW-0472">Membrane</keyword>
<sequence>MISAILITLLFTVVCYLYGRGSLWLAHKGLSGSTGAAPHPAWVVLLGWVVVTSLASLLSLVMPLSGAALGLVLVGALVIGVLGGKQSGFYPKWSELQLPVLVGGVLLLAGLGILENATHNSLNPDTGIYHAQAIRWIESFAAVPGLGNLHGRFAFNSSWLVANALFSFAFLGLQSFHLLPAALVFITLWLFAGGLAGWLRGEASPANILKAVLLPLVFYILGAEISSPGTDLPVILLAWMLAAGWLERRGKPGSLDVVLFAMSVFAITLKLSAAPLLVFALLIFIRGMRDKAAVGSWVVMGALVLAPWLARNIIYSGYPVYPVPGVPGLGFDWQIPRTDVLAEQRAVLAWGRLPRLDREEVLAMPLAQWLRMWYQDITLNRRLILFAAAAAPLLMGVEYAWASITRRKDRDEISALLPLTALVYLGFVYWLLTAPDFRFGYGYLIVLFALPLVYPLGILSQVNIMGMKPMPVLAALAIAGYQALFLAQSFEAKSFTQRLVMPLAYRVLPSEPCEIVNGTVLCAAEEAWTECWYDPFPCIPQPNPAVERRGNDWGDGFRKGD</sequence>
<keyword evidence="4" id="KW-1185">Reference proteome</keyword>
<feature type="transmembrane region" description="Helical" evidence="1">
    <location>
        <begin position="471"/>
        <end position="490"/>
    </location>
</feature>
<feature type="transmembrane region" description="Helical" evidence="1">
    <location>
        <begin position="179"/>
        <end position="199"/>
    </location>
</feature>
<dbReference type="InterPro" id="IPR058514">
    <property type="entry name" value="DUF8201"/>
</dbReference>
<feature type="transmembrane region" description="Helical" evidence="1">
    <location>
        <begin position="413"/>
        <end position="432"/>
    </location>
</feature>
<protein>
    <recommendedName>
        <fullName evidence="2">DUF8201 domain-containing protein</fullName>
    </recommendedName>
</protein>
<dbReference type="NCBIfam" id="NF047510">
    <property type="entry name" value="LIC_10190_fam"/>
    <property type="match status" value="1"/>
</dbReference>
<keyword evidence="1" id="KW-1133">Transmembrane helix</keyword>
<feature type="transmembrane region" description="Helical" evidence="1">
    <location>
        <begin position="438"/>
        <end position="459"/>
    </location>
</feature>
<dbReference type="InterPro" id="IPR058065">
    <property type="entry name" value="LIC_10190-like"/>
</dbReference>
<evidence type="ECO:0000259" key="2">
    <source>
        <dbReference type="Pfam" id="PF26626"/>
    </source>
</evidence>
<dbReference type="RefSeq" id="WP_075063276.1">
    <property type="nucleotide sequence ID" value="NZ_LGCL01000026.1"/>
</dbReference>
<dbReference type="STRING" id="1134406.ADN00_12105"/>
<keyword evidence="1" id="KW-0812">Transmembrane</keyword>
<dbReference type="AlphaFoldDB" id="A0A0P6Y382"/>
<evidence type="ECO:0000313" key="4">
    <source>
        <dbReference type="Proteomes" id="UP000050417"/>
    </source>
</evidence>
<feature type="transmembrane region" description="Helical" evidence="1">
    <location>
        <begin position="292"/>
        <end position="310"/>
    </location>
</feature>
<name>A0A0P6Y382_9CHLR</name>
<feature type="transmembrane region" description="Helical" evidence="1">
    <location>
        <begin position="41"/>
        <end position="60"/>
    </location>
</feature>
<feature type="transmembrane region" description="Helical" evidence="1">
    <location>
        <begin position="211"/>
        <end position="239"/>
    </location>
</feature>
<feature type="transmembrane region" description="Helical" evidence="1">
    <location>
        <begin position="383"/>
        <end position="401"/>
    </location>
</feature>
<proteinExistence type="predicted"/>
<comment type="caution">
    <text evidence="3">The sequence shown here is derived from an EMBL/GenBank/DDBJ whole genome shotgun (WGS) entry which is preliminary data.</text>
</comment>
<reference evidence="3 4" key="1">
    <citation type="submission" date="2015-07" db="EMBL/GenBank/DDBJ databases">
        <title>Genome sequence of Ornatilinea apprima DSM 23815.</title>
        <authorList>
            <person name="Hemp J."/>
            <person name="Ward L.M."/>
            <person name="Pace L.A."/>
            <person name="Fischer W.W."/>
        </authorList>
    </citation>
    <scope>NUCLEOTIDE SEQUENCE [LARGE SCALE GENOMIC DNA]</scope>
    <source>
        <strain evidence="3 4">P3M-1</strain>
    </source>
</reference>
<evidence type="ECO:0000313" key="3">
    <source>
        <dbReference type="EMBL" id="KPL76080.1"/>
    </source>
</evidence>
<feature type="transmembrane region" description="Helical" evidence="1">
    <location>
        <begin position="259"/>
        <end position="285"/>
    </location>
</feature>
<organism evidence="3 4">
    <name type="scientific">Ornatilinea apprima</name>
    <dbReference type="NCBI Taxonomy" id="1134406"/>
    <lineage>
        <taxon>Bacteria</taxon>
        <taxon>Bacillati</taxon>
        <taxon>Chloroflexota</taxon>
        <taxon>Anaerolineae</taxon>
        <taxon>Anaerolineales</taxon>
        <taxon>Anaerolineaceae</taxon>
        <taxon>Ornatilinea</taxon>
    </lineage>
</organism>
<dbReference type="Pfam" id="PF26626">
    <property type="entry name" value="DUF8201"/>
    <property type="match status" value="1"/>
</dbReference>
<accession>A0A0P6Y382</accession>
<gene>
    <name evidence="3" type="ORF">ADN00_12105</name>
</gene>
<dbReference type="EMBL" id="LGCL01000026">
    <property type="protein sequence ID" value="KPL76080.1"/>
    <property type="molecule type" value="Genomic_DNA"/>
</dbReference>
<evidence type="ECO:0000256" key="1">
    <source>
        <dbReference type="SAM" id="Phobius"/>
    </source>
</evidence>
<feature type="transmembrane region" description="Helical" evidence="1">
    <location>
        <begin position="96"/>
        <end position="114"/>
    </location>
</feature>
<dbReference type="Proteomes" id="UP000050417">
    <property type="component" value="Unassembled WGS sequence"/>
</dbReference>